<dbReference type="OrthoDB" id="25887at2"/>
<dbReference type="GO" id="GO:0032993">
    <property type="term" value="C:protein-DNA complex"/>
    <property type="evidence" value="ECO:0007669"/>
    <property type="project" value="TreeGrafter"/>
</dbReference>
<dbReference type="InterPro" id="IPR011006">
    <property type="entry name" value="CheY-like_superfamily"/>
</dbReference>
<dbReference type="CDD" id="cd17574">
    <property type="entry name" value="REC_OmpR"/>
    <property type="match status" value="1"/>
</dbReference>
<evidence type="ECO:0000256" key="2">
    <source>
        <dbReference type="ARBA" id="ARBA00023012"/>
    </source>
</evidence>
<dbReference type="GO" id="GO:0000156">
    <property type="term" value="F:phosphorelay response regulator activity"/>
    <property type="evidence" value="ECO:0007669"/>
    <property type="project" value="TreeGrafter"/>
</dbReference>
<dbReference type="InterPro" id="IPR001789">
    <property type="entry name" value="Sig_transdc_resp-reg_receiver"/>
</dbReference>
<evidence type="ECO:0000256" key="3">
    <source>
        <dbReference type="ARBA" id="ARBA00023015"/>
    </source>
</evidence>
<reference evidence="10 11" key="1">
    <citation type="submission" date="2016-10" db="EMBL/GenBank/DDBJ databases">
        <authorList>
            <person name="de Groot N.N."/>
        </authorList>
    </citation>
    <scope>NUCLEOTIDE SEQUENCE [LARGE SCALE GENOMIC DNA]</scope>
    <source>
        <strain evidence="10 11">DSM 1736</strain>
    </source>
</reference>
<dbReference type="PROSITE" id="PS50110">
    <property type="entry name" value="RESPONSE_REGULATORY"/>
    <property type="match status" value="1"/>
</dbReference>
<dbReference type="STRING" id="146817.SAMN04488502_102170"/>
<dbReference type="GO" id="GO:0005829">
    <property type="term" value="C:cytosol"/>
    <property type="evidence" value="ECO:0007669"/>
    <property type="project" value="TreeGrafter"/>
</dbReference>
<sequence>MNQYLVLIVEDDEKLAVLLQTYFEKNNFATLVAHDGLTGVQLVHERQPDLLVLDLMLPGIDGWEVCRRIRKNNDVPIIMLTARDEETDRLIGLEIGADDYVTKPFSPREVVARAKVILRRTYKQPPSQLVRAGNVLIDIDRHEVRKDEGLIDLTPTEFKILELFAVNCGRVLSRLQIVEKIQDYAFDGYERTIDAHVKNLRRKLEDNPKEPRLIQTVYGVGYKLMGSGDGNE</sequence>
<dbReference type="InterPro" id="IPR039420">
    <property type="entry name" value="WalR-like"/>
</dbReference>
<evidence type="ECO:0000256" key="5">
    <source>
        <dbReference type="ARBA" id="ARBA00023163"/>
    </source>
</evidence>
<dbReference type="EMBL" id="FNHB01000002">
    <property type="protein sequence ID" value="SDM10244.1"/>
    <property type="molecule type" value="Genomic_DNA"/>
</dbReference>
<gene>
    <name evidence="10" type="ORF">SAMN04488502_102170</name>
</gene>
<dbReference type="FunFam" id="3.40.50.2300:FF:000001">
    <property type="entry name" value="DNA-binding response regulator PhoB"/>
    <property type="match status" value="1"/>
</dbReference>
<keyword evidence="4 7" id="KW-0238">DNA-binding</keyword>
<dbReference type="PROSITE" id="PS51755">
    <property type="entry name" value="OMPR_PHOB"/>
    <property type="match status" value="1"/>
</dbReference>
<keyword evidence="2" id="KW-0902">Two-component regulatory system</keyword>
<feature type="DNA-binding region" description="OmpR/PhoB-type" evidence="7">
    <location>
        <begin position="127"/>
        <end position="226"/>
    </location>
</feature>
<organism evidence="10 11">
    <name type="scientific">Dendrosporobacter quercicolus</name>
    <dbReference type="NCBI Taxonomy" id="146817"/>
    <lineage>
        <taxon>Bacteria</taxon>
        <taxon>Bacillati</taxon>
        <taxon>Bacillota</taxon>
        <taxon>Negativicutes</taxon>
        <taxon>Selenomonadales</taxon>
        <taxon>Sporomusaceae</taxon>
        <taxon>Dendrosporobacter</taxon>
    </lineage>
</organism>
<dbReference type="GO" id="GO:0000976">
    <property type="term" value="F:transcription cis-regulatory region binding"/>
    <property type="evidence" value="ECO:0007669"/>
    <property type="project" value="TreeGrafter"/>
</dbReference>
<dbReference type="RefSeq" id="WP_092070419.1">
    <property type="nucleotide sequence ID" value="NZ_FNHB01000002.1"/>
</dbReference>
<dbReference type="Gene3D" id="1.10.10.10">
    <property type="entry name" value="Winged helix-like DNA-binding domain superfamily/Winged helix DNA-binding domain"/>
    <property type="match status" value="1"/>
</dbReference>
<dbReference type="Gene3D" id="6.10.250.690">
    <property type="match status" value="1"/>
</dbReference>
<dbReference type="Gene3D" id="3.40.50.2300">
    <property type="match status" value="1"/>
</dbReference>
<dbReference type="SUPFAM" id="SSF46894">
    <property type="entry name" value="C-terminal effector domain of the bipartite response regulators"/>
    <property type="match status" value="1"/>
</dbReference>
<dbReference type="InterPro" id="IPR036388">
    <property type="entry name" value="WH-like_DNA-bd_sf"/>
</dbReference>
<protein>
    <submittedName>
        <fullName evidence="10">DNA-binding response regulator, OmpR family, contains REC and winged-helix (WHTH) domain</fullName>
    </submittedName>
</protein>
<dbReference type="SMART" id="SM00448">
    <property type="entry name" value="REC"/>
    <property type="match status" value="1"/>
</dbReference>
<dbReference type="SMART" id="SM00862">
    <property type="entry name" value="Trans_reg_C"/>
    <property type="match status" value="1"/>
</dbReference>
<dbReference type="Pfam" id="PF00486">
    <property type="entry name" value="Trans_reg_C"/>
    <property type="match status" value="1"/>
</dbReference>
<dbReference type="PANTHER" id="PTHR48111:SF4">
    <property type="entry name" value="DNA-BINDING DUAL TRANSCRIPTIONAL REGULATOR OMPR"/>
    <property type="match status" value="1"/>
</dbReference>
<evidence type="ECO:0000256" key="4">
    <source>
        <dbReference type="ARBA" id="ARBA00023125"/>
    </source>
</evidence>
<dbReference type="CDD" id="cd00383">
    <property type="entry name" value="trans_reg_C"/>
    <property type="match status" value="1"/>
</dbReference>
<evidence type="ECO:0000256" key="7">
    <source>
        <dbReference type="PROSITE-ProRule" id="PRU01091"/>
    </source>
</evidence>
<dbReference type="FunFam" id="1.10.10.10:FF:000018">
    <property type="entry name" value="DNA-binding response regulator ResD"/>
    <property type="match status" value="1"/>
</dbReference>
<evidence type="ECO:0000259" key="9">
    <source>
        <dbReference type="PROSITE" id="PS51755"/>
    </source>
</evidence>
<feature type="domain" description="Response regulatory" evidence="8">
    <location>
        <begin position="5"/>
        <end position="118"/>
    </location>
</feature>
<dbReference type="Pfam" id="PF00072">
    <property type="entry name" value="Response_reg"/>
    <property type="match status" value="1"/>
</dbReference>
<feature type="domain" description="OmpR/PhoB-type" evidence="9">
    <location>
        <begin position="127"/>
        <end position="226"/>
    </location>
</feature>
<evidence type="ECO:0000313" key="10">
    <source>
        <dbReference type="EMBL" id="SDM10244.1"/>
    </source>
</evidence>
<dbReference type="GO" id="GO:0006355">
    <property type="term" value="P:regulation of DNA-templated transcription"/>
    <property type="evidence" value="ECO:0007669"/>
    <property type="project" value="InterPro"/>
</dbReference>
<dbReference type="InterPro" id="IPR016032">
    <property type="entry name" value="Sig_transdc_resp-reg_C-effctor"/>
</dbReference>
<dbReference type="PANTHER" id="PTHR48111">
    <property type="entry name" value="REGULATOR OF RPOS"/>
    <property type="match status" value="1"/>
</dbReference>
<proteinExistence type="predicted"/>
<keyword evidence="5" id="KW-0804">Transcription</keyword>
<dbReference type="Proteomes" id="UP000214880">
    <property type="component" value="Unassembled WGS sequence"/>
</dbReference>
<keyword evidence="1 6" id="KW-0597">Phosphoprotein</keyword>
<name>A0A1G9QGL8_9FIRM</name>
<keyword evidence="3" id="KW-0805">Transcription regulation</keyword>
<evidence type="ECO:0000259" key="8">
    <source>
        <dbReference type="PROSITE" id="PS50110"/>
    </source>
</evidence>
<dbReference type="SUPFAM" id="SSF52172">
    <property type="entry name" value="CheY-like"/>
    <property type="match status" value="1"/>
</dbReference>
<keyword evidence="11" id="KW-1185">Reference proteome</keyword>
<accession>A0A1G9QGL8</accession>
<evidence type="ECO:0000256" key="6">
    <source>
        <dbReference type="PROSITE-ProRule" id="PRU00169"/>
    </source>
</evidence>
<dbReference type="InterPro" id="IPR001867">
    <property type="entry name" value="OmpR/PhoB-type_DNA-bd"/>
</dbReference>
<evidence type="ECO:0000256" key="1">
    <source>
        <dbReference type="ARBA" id="ARBA00022553"/>
    </source>
</evidence>
<evidence type="ECO:0000313" key="11">
    <source>
        <dbReference type="Proteomes" id="UP000214880"/>
    </source>
</evidence>
<dbReference type="AlphaFoldDB" id="A0A1G9QGL8"/>
<feature type="modified residue" description="4-aspartylphosphate" evidence="6">
    <location>
        <position position="54"/>
    </location>
</feature>